<dbReference type="Proteomes" id="UP001177003">
    <property type="component" value="Chromosome 1"/>
</dbReference>
<organism evidence="3 4">
    <name type="scientific">Lactuca saligna</name>
    <name type="common">Willowleaf lettuce</name>
    <dbReference type="NCBI Taxonomy" id="75948"/>
    <lineage>
        <taxon>Eukaryota</taxon>
        <taxon>Viridiplantae</taxon>
        <taxon>Streptophyta</taxon>
        <taxon>Embryophyta</taxon>
        <taxon>Tracheophyta</taxon>
        <taxon>Spermatophyta</taxon>
        <taxon>Magnoliopsida</taxon>
        <taxon>eudicotyledons</taxon>
        <taxon>Gunneridae</taxon>
        <taxon>Pentapetalae</taxon>
        <taxon>asterids</taxon>
        <taxon>campanulids</taxon>
        <taxon>Asterales</taxon>
        <taxon>Asteraceae</taxon>
        <taxon>Cichorioideae</taxon>
        <taxon>Cichorieae</taxon>
        <taxon>Lactucinae</taxon>
        <taxon>Lactuca</taxon>
    </lineage>
</organism>
<dbReference type="EMBL" id="OX465077">
    <property type="protein sequence ID" value="CAI9269754.1"/>
    <property type="molecule type" value="Genomic_DNA"/>
</dbReference>
<dbReference type="AlphaFoldDB" id="A0AA35VJ71"/>
<accession>A0AA35VJ71</accession>
<evidence type="ECO:0000313" key="3">
    <source>
        <dbReference type="EMBL" id="CAI9269754.1"/>
    </source>
</evidence>
<keyword evidence="1" id="KW-0812">Transmembrane</keyword>
<protein>
    <submittedName>
        <fullName evidence="3">Uncharacterized protein</fullName>
    </submittedName>
</protein>
<sequence length="160" mass="18425">MDQPVNISPKGYVGVYTVFFSSGLRLPFFEFLNSILGFVFILFRQFYVTMESGDWISFPLPSGVIEIHDGLPTSIKKWKTEFFFVDASSFKVAMHFESLINRDHGPNPELTVDDQYTIDRLVANYIKWYDPDDSILQLAIKSTRFLNAFSKNIIPIFQGC</sequence>
<feature type="transmembrane region" description="Helical" evidence="1">
    <location>
        <begin position="24"/>
        <end position="43"/>
    </location>
</feature>
<evidence type="ECO:0000313" key="4">
    <source>
        <dbReference type="Proteomes" id="UP001177003"/>
    </source>
</evidence>
<reference evidence="3" key="1">
    <citation type="submission" date="2023-04" db="EMBL/GenBank/DDBJ databases">
        <authorList>
            <person name="Vijverberg K."/>
            <person name="Xiong W."/>
            <person name="Schranz E."/>
        </authorList>
    </citation>
    <scope>NUCLEOTIDE SEQUENCE</scope>
</reference>
<keyword evidence="1" id="KW-1133">Transmembrane helix</keyword>
<proteinExistence type="predicted"/>
<evidence type="ECO:0000256" key="1">
    <source>
        <dbReference type="SAM" id="Phobius"/>
    </source>
</evidence>
<keyword evidence="4" id="KW-1185">Reference proteome</keyword>
<evidence type="ECO:0000313" key="2">
    <source>
        <dbReference type="EMBL" id="CAI9269753.1"/>
    </source>
</evidence>
<gene>
    <name evidence="2" type="ORF">LSALG_LOCUS10107</name>
    <name evidence="3" type="ORF">LSALG_LOCUS10108</name>
</gene>
<dbReference type="EMBL" id="OX465077">
    <property type="protein sequence ID" value="CAI9269753.1"/>
    <property type="molecule type" value="Genomic_DNA"/>
</dbReference>
<keyword evidence="1" id="KW-0472">Membrane</keyword>
<name>A0AA35VJ71_LACSI</name>